<dbReference type="PANTHER" id="PTHR45138:SF9">
    <property type="entry name" value="DIGUANYLATE CYCLASE DGCM-RELATED"/>
    <property type="match status" value="1"/>
</dbReference>
<evidence type="ECO:0000313" key="7">
    <source>
        <dbReference type="EMBL" id="MBK6972558.1"/>
    </source>
</evidence>
<dbReference type="CDD" id="cd01949">
    <property type="entry name" value="GGDEF"/>
    <property type="match status" value="1"/>
</dbReference>
<dbReference type="SMART" id="SM00448">
    <property type="entry name" value="REC"/>
    <property type="match status" value="1"/>
</dbReference>
<dbReference type="Gene3D" id="3.40.50.2300">
    <property type="match status" value="1"/>
</dbReference>
<dbReference type="Pfam" id="PF00990">
    <property type="entry name" value="GGDEF"/>
    <property type="match status" value="1"/>
</dbReference>
<dbReference type="InterPro" id="IPR011006">
    <property type="entry name" value="CheY-like_superfamily"/>
</dbReference>
<feature type="modified residue" description="4-aspartylphosphate" evidence="3">
    <location>
        <position position="379"/>
    </location>
</feature>
<gene>
    <name evidence="7" type="ORF">IPH26_06275</name>
</gene>
<evidence type="ECO:0000256" key="2">
    <source>
        <dbReference type="ARBA" id="ARBA00034247"/>
    </source>
</evidence>
<dbReference type="SUPFAM" id="SSF55073">
    <property type="entry name" value="Nucleotide cyclase"/>
    <property type="match status" value="1"/>
</dbReference>
<dbReference type="NCBIfam" id="TIGR00254">
    <property type="entry name" value="GGDEF"/>
    <property type="match status" value="1"/>
</dbReference>
<feature type="domain" description="HDOD" evidence="6">
    <location>
        <begin position="18"/>
        <end position="214"/>
    </location>
</feature>
<dbReference type="InterPro" id="IPR029787">
    <property type="entry name" value="Nucleotide_cyclase"/>
</dbReference>
<organism evidence="7 8">
    <name type="scientific">Candidatus Methylophosphatis roskildensis</name>
    <dbReference type="NCBI Taxonomy" id="2899263"/>
    <lineage>
        <taxon>Bacteria</taxon>
        <taxon>Pseudomonadati</taxon>
        <taxon>Pseudomonadota</taxon>
        <taxon>Betaproteobacteria</taxon>
        <taxon>Nitrosomonadales</taxon>
        <taxon>Sterolibacteriaceae</taxon>
        <taxon>Candidatus Methylophosphatis</taxon>
    </lineage>
</organism>
<keyword evidence="3" id="KW-0597">Phosphoprotein</keyword>
<dbReference type="Pfam" id="PF00072">
    <property type="entry name" value="Response_reg"/>
    <property type="match status" value="1"/>
</dbReference>
<reference evidence="8" key="1">
    <citation type="journal article" date="2021" name="Nat. Commun.">
        <title>Connecting structure to function with the recovery of over 1000 high-quality metagenome-assembled genomes from activated sludge using long-read sequencing.</title>
        <authorList>
            <person name="Singleton C.M."/>
            <person name="Petriglieri F."/>
            <person name="Kristensen J.M."/>
            <person name="Kirkegaard R.H."/>
            <person name="Michaelsen T.Y."/>
            <person name="Andersen M.H."/>
            <person name="Kondrotaite Z."/>
            <person name="Karst S.M."/>
            <person name="Dueholm M.S."/>
            <person name="Nielsen P.H."/>
            <person name="Albertsen M."/>
        </authorList>
    </citation>
    <scope>NUCLEOTIDE SEQUENCE [LARGE SCALE GENOMIC DNA]</scope>
</reference>
<comment type="caution">
    <text evidence="7">The sequence shown here is derived from an EMBL/GenBank/DDBJ whole genome shotgun (WGS) entry which is preliminary data.</text>
</comment>
<evidence type="ECO:0000313" key="8">
    <source>
        <dbReference type="Proteomes" id="UP000807785"/>
    </source>
</evidence>
<dbReference type="EC" id="2.7.7.65" evidence="1"/>
<dbReference type="Proteomes" id="UP000807785">
    <property type="component" value="Unassembled WGS sequence"/>
</dbReference>
<evidence type="ECO:0000259" key="5">
    <source>
        <dbReference type="PROSITE" id="PS50887"/>
    </source>
</evidence>
<proteinExistence type="predicted"/>
<dbReference type="PROSITE" id="PS50110">
    <property type="entry name" value="RESPONSE_REGULATORY"/>
    <property type="match status" value="1"/>
</dbReference>
<dbReference type="Pfam" id="PF08668">
    <property type="entry name" value="HDOD"/>
    <property type="match status" value="1"/>
</dbReference>
<dbReference type="Gene3D" id="1.10.3210.10">
    <property type="entry name" value="Hypothetical protein af1432"/>
    <property type="match status" value="1"/>
</dbReference>
<dbReference type="SUPFAM" id="SSF109604">
    <property type="entry name" value="HD-domain/PDEase-like"/>
    <property type="match status" value="1"/>
</dbReference>
<comment type="catalytic activity">
    <reaction evidence="2">
        <text>2 GTP = 3',3'-c-di-GMP + 2 diphosphate</text>
        <dbReference type="Rhea" id="RHEA:24898"/>
        <dbReference type="ChEBI" id="CHEBI:33019"/>
        <dbReference type="ChEBI" id="CHEBI:37565"/>
        <dbReference type="ChEBI" id="CHEBI:58805"/>
        <dbReference type="EC" id="2.7.7.65"/>
    </reaction>
</comment>
<evidence type="ECO:0000256" key="3">
    <source>
        <dbReference type="PROSITE-ProRule" id="PRU00169"/>
    </source>
</evidence>
<dbReference type="InterPro" id="IPR001789">
    <property type="entry name" value="Sig_transdc_resp-reg_receiver"/>
</dbReference>
<evidence type="ECO:0000259" key="6">
    <source>
        <dbReference type="PROSITE" id="PS51833"/>
    </source>
</evidence>
<dbReference type="AlphaFoldDB" id="A0A9D7E2K1"/>
<dbReference type="InterPro" id="IPR000160">
    <property type="entry name" value="GGDEF_dom"/>
</dbReference>
<dbReference type="InterPro" id="IPR050469">
    <property type="entry name" value="Diguanylate_Cyclase"/>
</dbReference>
<evidence type="ECO:0000259" key="4">
    <source>
        <dbReference type="PROSITE" id="PS50110"/>
    </source>
</evidence>
<dbReference type="PANTHER" id="PTHR45138">
    <property type="entry name" value="REGULATORY COMPONENTS OF SENSORY TRANSDUCTION SYSTEM"/>
    <property type="match status" value="1"/>
</dbReference>
<sequence length="657" mass="72316">MTSLDKSRFEHLKASGDLPSPKGVALAIIRMTRRSDVSMAELSRIIKTDPAFVGRLIKATNTGNYAGRRPVASVQDALTVLGLPAVRTLALGFSLISTYRNGACRNFDYQGFWSASLVAAIAMQALARQTRCAQPEEAFCLGLLARIGELALATLHPDEYSLVLGQIMVERGQTLAGLERSAFAMDHNELTAAMLADWGLPKIFSDVAYHCEERGDSAFPEGTRPWLLVQALAISQYVSTICMAADHLRSTLMPRLFLLGSRLETDAETLSATCDQITQSWREWGGLLDLATRDVPSFEELAKAPSAPRILPAPEVETTLHAEIPPNRLRVLVVDDDASMRSVLRAMLAHEGHEVFVATNGREALELSLECQPHMMITDWMMPEMDGIELIRTLRQARVGRGMYVLLVTSMGDEDRLIEAFENGVDDFMSKPLNQRVLSARLRAGQRVIRLQQEVERDREEMRRFAAELAVTNRRLNDVALTDSLTGFANRRCAMDRMTEEWSSAKRHERPLSCMVIDVDEFKQVNDTYGHDVGDLVLRQVSASIKDALRGQDVIARMGGDEFIAICPDTGLTQAMVCAERARHVVEAVTIRTGMLQLRVSVSIGVAELASEMVGSDALVKAADQGLYLAKQRGRNRVAAVQAGPHGVVRNGSTGQG</sequence>
<name>A0A9D7E2K1_9PROT</name>
<dbReference type="InterPro" id="IPR013976">
    <property type="entry name" value="HDOD"/>
</dbReference>
<dbReference type="GO" id="GO:0000160">
    <property type="term" value="P:phosphorelay signal transduction system"/>
    <property type="evidence" value="ECO:0007669"/>
    <property type="project" value="InterPro"/>
</dbReference>
<dbReference type="SUPFAM" id="SSF52172">
    <property type="entry name" value="CheY-like"/>
    <property type="match status" value="1"/>
</dbReference>
<dbReference type="SMART" id="SM00267">
    <property type="entry name" value="GGDEF"/>
    <property type="match status" value="1"/>
</dbReference>
<dbReference type="CDD" id="cd17574">
    <property type="entry name" value="REC_OmpR"/>
    <property type="match status" value="1"/>
</dbReference>
<dbReference type="PROSITE" id="PS51833">
    <property type="entry name" value="HDOD"/>
    <property type="match status" value="1"/>
</dbReference>
<dbReference type="EMBL" id="JADJEV010000003">
    <property type="protein sequence ID" value="MBK6972558.1"/>
    <property type="molecule type" value="Genomic_DNA"/>
</dbReference>
<evidence type="ECO:0000256" key="1">
    <source>
        <dbReference type="ARBA" id="ARBA00012528"/>
    </source>
</evidence>
<dbReference type="GO" id="GO:0052621">
    <property type="term" value="F:diguanylate cyclase activity"/>
    <property type="evidence" value="ECO:0007669"/>
    <property type="project" value="UniProtKB-EC"/>
</dbReference>
<protein>
    <recommendedName>
        <fullName evidence="1">diguanylate cyclase</fullName>
        <ecNumber evidence="1">2.7.7.65</ecNumber>
    </recommendedName>
</protein>
<feature type="domain" description="GGDEF" evidence="5">
    <location>
        <begin position="510"/>
        <end position="643"/>
    </location>
</feature>
<feature type="domain" description="Response regulatory" evidence="4">
    <location>
        <begin position="330"/>
        <end position="446"/>
    </location>
</feature>
<dbReference type="PROSITE" id="PS50887">
    <property type="entry name" value="GGDEF"/>
    <property type="match status" value="1"/>
</dbReference>
<dbReference type="FunFam" id="3.30.70.270:FF:000001">
    <property type="entry name" value="Diguanylate cyclase domain protein"/>
    <property type="match status" value="1"/>
</dbReference>
<dbReference type="InterPro" id="IPR043128">
    <property type="entry name" value="Rev_trsase/Diguanyl_cyclase"/>
</dbReference>
<accession>A0A9D7E2K1</accession>
<dbReference type="Gene3D" id="3.30.70.270">
    <property type="match status" value="1"/>
</dbReference>